<comment type="caution">
    <text evidence="2">The sequence shown here is derived from an EMBL/GenBank/DDBJ whole genome shotgun (WGS) entry which is preliminary data.</text>
</comment>
<feature type="region of interest" description="Disordered" evidence="1">
    <location>
        <begin position="181"/>
        <end position="202"/>
    </location>
</feature>
<name>A0A8J6HP15_TENMO</name>
<organism evidence="2 3">
    <name type="scientific">Tenebrio molitor</name>
    <name type="common">Yellow mealworm beetle</name>
    <dbReference type="NCBI Taxonomy" id="7067"/>
    <lineage>
        <taxon>Eukaryota</taxon>
        <taxon>Metazoa</taxon>
        <taxon>Ecdysozoa</taxon>
        <taxon>Arthropoda</taxon>
        <taxon>Hexapoda</taxon>
        <taxon>Insecta</taxon>
        <taxon>Pterygota</taxon>
        <taxon>Neoptera</taxon>
        <taxon>Endopterygota</taxon>
        <taxon>Coleoptera</taxon>
        <taxon>Polyphaga</taxon>
        <taxon>Cucujiformia</taxon>
        <taxon>Tenebrionidae</taxon>
        <taxon>Tenebrio</taxon>
    </lineage>
</organism>
<sequence>MRHRHSRAVEFFRRFFFGKASTCKSSYLARLRNWITGSELKTRKMSLEGFHPEEECDAATGKKNDSRRVTVRTVGRSIGALSTTMSLTSERDEKSMDCFFEDSAASDTSAATTDGAWVEIRKSGSCFRPRDGMIGLQECGPAPPRAPVSGSRARERAAQAVDYYNTHVHRAWANAGLSASRSSFNDRHHNHQPTARRPHHLAPEQLYRSNSSLELLDHNGRPSNPSSPTLKREYGSHGSIDVIDRPPAGTSESFFAMLQDYQPAVLGAIAADQRSPGPSEYLRGKVDVGGDGVAEEAAVPQSPKSRVKLSRFWGSGGQMN</sequence>
<evidence type="ECO:0000313" key="2">
    <source>
        <dbReference type="EMBL" id="KAH0817767.1"/>
    </source>
</evidence>
<dbReference type="EMBL" id="JABDTM020018854">
    <property type="protein sequence ID" value="KAH0817767.1"/>
    <property type="molecule type" value="Genomic_DNA"/>
</dbReference>
<feature type="region of interest" description="Disordered" evidence="1">
    <location>
        <begin position="215"/>
        <end position="246"/>
    </location>
</feature>
<accession>A0A8J6HP15</accession>
<protein>
    <submittedName>
        <fullName evidence="2">Uncharacterized protein</fullName>
    </submittedName>
</protein>
<dbReference type="Proteomes" id="UP000719412">
    <property type="component" value="Unassembled WGS sequence"/>
</dbReference>
<reference evidence="2" key="1">
    <citation type="journal article" date="2020" name="J Insects Food Feed">
        <title>The yellow mealworm (Tenebrio molitor) genome: a resource for the emerging insects as food and feed industry.</title>
        <authorList>
            <person name="Eriksson T."/>
            <person name="Andere A."/>
            <person name="Kelstrup H."/>
            <person name="Emery V."/>
            <person name="Picard C."/>
        </authorList>
    </citation>
    <scope>NUCLEOTIDE SEQUENCE</scope>
    <source>
        <strain evidence="2">Stoneville</strain>
        <tissue evidence="2">Whole head</tissue>
    </source>
</reference>
<dbReference type="AlphaFoldDB" id="A0A8J6HP15"/>
<evidence type="ECO:0000256" key="1">
    <source>
        <dbReference type="SAM" id="MobiDB-lite"/>
    </source>
</evidence>
<proteinExistence type="predicted"/>
<feature type="compositionally biased region" description="Basic residues" evidence="1">
    <location>
        <begin position="188"/>
        <end position="200"/>
    </location>
</feature>
<gene>
    <name evidence="2" type="ORF">GEV33_005024</name>
</gene>
<keyword evidence="3" id="KW-1185">Reference proteome</keyword>
<evidence type="ECO:0000313" key="3">
    <source>
        <dbReference type="Proteomes" id="UP000719412"/>
    </source>
</evidence>
<reference evidence="2" key="2">
    <citation type="submission" date="2021-08" db="EMBL/GenBank/DDBJ databases">
        <authorList>
            <person name="Eriksson T."/>
        </authorList>
    </citation>
    <scope>NUCLEOTIDE SEQUENCE</scope>
    <source>
        <strain evidence="2">Stoneville</strain>
        <tissue evidence="2">Whole head</tissue>
    </source>
</reference>